<dbReference type="GO" id="GO:0009002">
    <property type="term" value="F:serine-type D-Ala-D-Ala carboxypeptidase activity"/>
    <property type="evidence" value="ECO:0007669"/>
    <property type="project" value="UniProtKB-EC"/>
</dbReference>
<dbReference type="GO" id="GO:0009252">
    <property type="term" value="P:peptidoglycan biosynthetic process"/>
    <property type="evidence" value="ECO:0007669"/>
    <property type="project" value="UniProtKB-UniPathway"/>
</dbReference>
<dbReference type="Proteomes" id="UP000242949">
    <property type="component" value="Unassembled WGS sequence"/>
</dbReference>
<keyword evidence="5 8" id="KW-0472">Membrane</keyword>
<dbReference type="Gene3D" id="3.30.70.2110">
    <property type="match status" value="1"/>
</dbReference>
<name>A0A1G6GZP4_9BACI</name>
<accession>A0A1G6GZP4</accession>
<feature type="domain" description="Penicillin-binding protein dimerisation" evidence="10">
    <location>
        <begin position="56"/>
        <end position="219"/>
    </location>
</feature>
<dbReference type="RefSeq" id="WP_090792754.1">
    <property type="nucleotide sequence ID" value="NZ_FMYI01000002.1"/>
</dbReference>
<protein>
    <recommendedName>
        <fullName evidence="4">serine-type D-Ala-D-Ala carboxypeptidase</fullName>
        <ecNumber evidence="4">3.4.16.4</ecNumber>
    </recommendedName>
</protein>
<dbReference type="GO" id="GO:0005886">
    <property type="term" value="C:plasma membrane"/>
    <property type="evidence" value="ECO:0007669"/>
    <property type="project" value="TreeGrafter"/>
</dbReference>
<evidence type="ECO:0000256" key="2">
    <source>
        <dbReference type="ARBA" id="ARBA00004752"/>
    </source>
</evidence>
<dbReference type="EC" id="3.4.16.4" evidence="4"/>
<keyword evidence="8" id="KW-1133">Transmembrane helix</keyword>
<dbReference type="STRING" id="1612202.SAMN05421734_10274"/>
<dbReference type="InterPro" id="IPR036138">
    <property type="entry name" value="PBP_dimer_sf"/>
</dbReference>
<dbReference type="InterPro" id="IPR001460">
    <property type="entry name" value="PCN-bd_Tpept"/>
</dbReference>
<dbReference type="OrthoDB" id="9804124at2"/>
<feature type="domain" description="Penicillin-binding protein transpeptidase" evidence="9">
    <location>
        <begin position="268"/>
        <end position="579"/>
    </location>
</feature>
<dbReference type="InterPro" id="IPR050515">
    <property type="entry name" value="Beta-lactam/transpept"/>
</dbReference>
<comment type="similarity">
    <text evidence="3">Belongs to the transpeptidase family.</text>
</comment>
<keyword evidence="8" id="KW-0812">Transmembrane</keyword>
<evidence type="ECO:0000256" key="3">
    <source>
        <dbReference type="ARBA" id="ARBA00007171"/>
    </source>
</evidence>
<comment type="subcellular location">
    <subcellularLocation>
        <location evidence="1">Membrane</location>
    </subcellularLocation>
</comment>
<dbReference type="Gene3D" id="3.90.1310.10">
    <property type="entry name" value="Penicillin-binding protein 2a (Domain 2)"/>
    <property type="match status" value="1"/>
</dbReference>
<organism evidence="11 12">
    <name type="scientific">Pelagirhabdus alkalitolerans</name>
    <dbReference type="NCBI Taxonomy" id="1612202"/>
    <lineage>
        <taxon>Bacteria</taxon>
        <taxon>Bacillati</taxon>
        <taxon>Bacillota</taxon>
        <taxon>Bacilli</taxon>
        <taxon>Bacillales</taxon>
        <taxon>Bacillaceae</taxon>
        <taxon>Pelagirhabdus</taxon>
    </lineage>
</organism>
<evidence type="ECO:0000259" key="9">
    <source>
        <dbReference type="Pfam" id="PF00905"/>
    </source>
</evidence>
<feature type="region of interest" description="Disordered" evidence="7">
    <location>
        <begin position="718"/>
        <end position="739"/>
    </location>
</feature>
<dbReference type="EMBL" id="FMYI01000002">
    <property type="protein sequence ID" value="SDB87517.1"/>
    <property type="molecule type" value="Genomic_DNA"/>
</dbReference>
<evidence type="ECO:0000256" key="4">
    <source>
        <dbReference type="ARBA" id="ARBA00012448"/>
    </source>
</evidence>
<sequence>MNKPNAKFFINLFFGMFFVLFLVIAGRLIFISATGEVQGVNLEDWANKQRTTETSLPAQRGYIYDRNGMTLAQDLTTYGLYAVIDESYSPNPERRLNHVDDVDRTAEGLADVLDADASEIQDRLESGKENGQFQVEFGRAGHQLTREQYLAIEELELPGIYFHEGSDRYYPNGLFASQVIGLAQANDGGQVTGLTGIEAQLEDVLRGEDGSLKFERDNYHSRLLDANEVIEEEQDGHNVTLTIDQKIQTVLEDAMTQVDAQYEPERITATVMDPKTGEVLAMSNRPSYNPNQLENVTNWYNDVVSTPIEPGSTMKAFTIAAAIEEGVYDPDETYESGSYSIDQIDRPITDYRRHWGEITFEEGFQRSSNVAMSKLVWEKLGTETFHDYLEAFHFDRPTGIDLPREEAGTILYRYPIEQLTTSYGQGTTVTPIQMLKAATAIANDGKMVQPYVIQDIVNPDTQETIQSNEPEVVDQPISKETADEVLKAMESVVSSDVGTARNIYDLESYTVAGKTGTAQISSSEGGYLEGHENYIFSFLGMAPADDPELLMYVTVQQPKIAEDEAGSAPVSFIFNHVMENALHYMNIKPDKESEETVGQIHFPDWHDQSVDTVVDRLNEANIDPVVIGEGDTIVNSNMDADELILSTDKVMLVTDEPTMPDLSGWSLRSVTEFAHLLDLDIEMIGSGYLIEQSIEEGASIENSPYLLTEFLSYEQLQEQLKAETEEESDEVEEEDQELD</sequence>
<evidence type="ECO:0000256" key="8">
    <source>
        <dbReference type="SAM" id="Phobius"/>
    </source>
</evidence>
<dbReference type="AlphaFoldDB" id="A0A1G6GZP4"/>
<dbReference type="Gene3D" id="3.40.710.10">
    <property type="entry name" value="DD-peptidase/beta-lactamase superfamily"/>
    <property type="match status" value="1"/>
</dbReference>
<keyword evidence="12" id="KW-1185">Reference proteome</keyword>
<evidence type="ECO:0000259" key="10">
    <source>
        <dbReference type="Pfam" id="PF03717"/>
    </source>
</evidence>
<evidence type="ECO:0000256" key="5">
    <source>
        <dbReference type="ARBA" id="ARBA00023136"/>
    </source>
</evidence>
<evidence type="ECO:0000256" key="6">
    <source>
        <dbReference type="ARBA" id="ARBA00034000"/>
    </source>
</evidence>
<dbReference type="InterPro" id="IPR012338">
    <property type="entry name" value="Beta-lactam/transpept-like"/>
</dbReference>
<dbReference type="PANTHER" id="PTHR30627">
    <property type="entry name" value="PEPTIDOGLYCAN D,D-TRANSPEPTIDASE"/>
    <property type="match status" value="1"/>
</dbReference>
<evidence type="ECO:0000313" key="12">
    <source>
        <dbReference type="Proteomes" id="UP000242949"/>
    </source>
</evidence>
<reference evidence="12" key="1">
    <citation type="submission" date="2016-09" db="EMBL/GenBank/DDBJ databases">
        <authorList>
            <person name="Varghese N."/>
            <person name="Submissions S."/>
        </authorList>
    </citation>
    <scope>NUCLEOTIDE SEQUENCE [LARGE SCALE GENOMIC DNA]</scope>
    <source>
        <strain evidence="12">S5</strain>
    </source>
</reference>
<dbReference type="PANTHER" id="PTHR30627:SF26">
    <property type="entry name" value="PENICILLIN-BINDING PROTEIN 2B"/>
    <property type="match status" value="1"/>
</dbReference>
<proteinExistence type="inferred from homology"/>
<comment type="catalytic activity">
    <reaction evidence="6">
        <text>Preferential cleavage: (Ac)2-L-Lys-D-Ala-|-D-Ala. Also transpeptidation of peptidyl-alanyl moieties that are N-acyl substituents of D-alanine.</text>
        <dbReference type="EC" id="3.4.16.4"/>
    </reaction>
</comment>
<feature type="compositionally biased region" description="Acidic residues" evidence="7">
    <location>
        <begin position="724"/>
        <end position="739"/>
    </location>
</feature>
<dbReference type="Gene3D" id="2.20.70.70">
    <property type="match status" value="1"/>
</dbReference>
<evidence type="ECO:0000256" key="7">
    <source>
        <dbReference type="SAM" id="MobiDB-lite"/>
    </source>
</evidence>
<evidence type="ECO:0000313" key="11">
    <source>
        <dbReference type="EMBL" id="SDB87517.1"/>
    </source>
</evidence>
<dbReference type="UniPathway" id="UPA00219"/>
<dbReference type="SUPFAM" id="SSF56519">
    <property type="entry name" value="Penicillin binding protein dimerisation domain"/>
    <property type="match status" value="1"/>
</dbReference>
<feature type="transmembrane region" description="Helical" evidence="8">
    <location>
        <begin position="12"/>
        <end position="33"/>
    </location>
</feature>
<dbReference type="InterPro" id="IPR005311">
    <property type="entry name" value="PBP_dimer"/>
</dbReference>
<dbReference type="GO" id="GO:0071555">
    <property type="term" value="P:cell wall organization"/>
    <property type="evidence" value="ECO:0007669"/>
    <property type="project" value="TreeGrafter"/>
</dbReference>
<dbReference type="SUPFAM" id="SSF56601">
    <property type="entry name" value="beta-lactamase/transpeptidase-like"/>
    <property type="match status" value="1"/>
</dbReference>
<dbReference type="Pfam" id="PF00905">
    <property type="entry name" value="Transpeptidase"/>
    <property type="match status" value="1"/>
</dbReference>
<dbReference type="SUPFAM" id="SSF54184">
    <property type="entry name" value="Penicillin-binding protein 2x (pbp-2x), c-terminal domain"/>
    <property type="match status" value="2"/>
</dbReference>
<dbReference type="CDD" id="cd06575">
    <property type="entry name" value="PASTA_Pbp2x-like_2"/>
    <property type="match status" value="1"/>
</dbReference>
<dbReference type="Pfam" id="PF03717">
    <property type="entry name" value="PBP_dimer"/>
    <property type="match status" value="1"/>
</dbReference>
<dbReference type="GO" id="GO:0008658">
    <property type="term" value="F:penicillin binding"/>
    <property type="evidence" value="ECO:0007669"/>
    <property type="project" value="InterPro"/>
</dbReference>
<evidence type="ECO:0000256" key="1">
    <source>
        <dbReference type="ARBA" id="ARBA00004370"/>
    </source>
</evidence>
<comment type="pathway">
    <text evidence="2">Cell wall biogenesis; peptidoglycan biosynthesis.</text>
</comment>
<gene>
    <name evidence="11" type="ORF">SAMN05421734_10274</name>
</gene>